<dbReference type="OrthoDB" id="5803771at2759"/>
<proteinExistence type="predicted"/>
<keyword evidence="1" id="KW-0863">Zinc-finger</keyword>
<keyword evidence="1" id="KW-0862">Zinc</keyword>
<evidence type="ECO:0000259" key="2">
    <source>
        <dbReference type="PROSITE" id="PS50157"/>
    </source>
</evidence>
<dbReference type="GO" id="GO:0008270">
    <property type="term" value="F:zinc ion binding"/>
    <property type="evidence" value="ECO:0007669"/>
    <property type="project" value="UniProtKB-KW"/>
</dbReference>
<comment type="caution">
    <text evidence="3">The sequence shown here is derived from an EMBL/GenBank/DDBJ whole genome shotgun (WGS) entry which is preliminary data.</text>
</comment>
<dbReference type="SMART" id="SM00355">
    <property type="entry name" value="ZnF_C2H2"/>
    <property type="match status" value="2"/>
</dbReference>
<dbReference type="InterPro" id="IPR036236">
    <property type="entry name" value="Znf_C2H2_sf"/>
</dbReference>
<reference evidence="3" key="1">
    <citation type="submission" date="2020-07" db="EMBL/GenBank/DDBJ databases">
        <title>Multicomponent nature underlies the extraordinary mechanical properties of spider dragline silk.</title>
        <authorList>
            <person name="Kono N."/>
            <person name="Nakamura H."/>
            <person name="Mori M."/>
            <person name="Yoshida Y."/>
            <person name="Ohtoshi R."/>
            <person name="Malay A.D."/>
            <person name="Moran D.A.P."/>
            <person name="Tomita M."/>
            <person name="Numata K."/>
            <person name="Arakawa K."/>
        </authorList>
    </citation>
    <scope>NUCLEOTIDE SEQUENCE</scope>
</reference>
<dbReference type="Gene3D" id="3.30.160.60">
    <property type="entry name" value="Classic Zinc Finger"/>
    <property type="match status" value="1"/>
</dbReference>
<name>A0A8X6KLA4_TRICU</name>
<protein>
    <recommendedName>
        <fullName evidence="2">C2H2-type domain-containing protein</fullName>
    </recommendedName>
</protein>
<evidence type="ECO:0000256" key="1">
    <source>
        <dbReference type="PROSITE-ProRule" id="PRU00042"/>
    </source>
</evidence>
<dbReference type="InterPro" id="IPR013087">
    <property type="entry name" value="Znf_C2H2_type"/>
</dbReference>
<dbReference type="Proteomes" id="UP000887116">
    <property type="component" value="Unassembled WGS sequence"/>
</dbReference>
<feature type="domain" description="C2H2-type" evidence="2">
    <location>
        <begin position="74"/>
        <end position="97"/>
    </location>
</feature>
<evidence type="ECO:0000313" key="3">
    <source>
        <dbReference type="EMBL" id="GFQ77091.1"/>
    </source>
</evidence>
<sequence length="139" mass="16103">MDELEQIFNEVDIPIVENLLAEMDYGDISNTQWNEPFETIKEIDFACPEWQKTFFFKKKTLIRHVKSTHSVTLFTCPACRNTFKRIDSLKRHHLKAHGQPFVETTASTSSSESSRKKILLQHLLSLAQCATKTVRQSMD</sequence>
<accession>A0A8X6KLA4</accession>
<dbReference type="SUPFAM" id="SSF57667">
    <property type="entry name" value="beta-beta-alpha zinc fingers"/>
    <property type="match status" value="1"/>
</dbReference>
<keyword evidence="4" id="KW-1185">Reference proteome</keyword>
<dbReference type="AlphaFoldDB" id="A0A8X6KLA4"/>
<gene>
    <name evidence="3" type="ORF">TNCT_617281</name>
</gene>
<evidence type="ECO:0000313" key="4">
    <source>
        <dbReference type="Proteomes" id="UP000887116"/>
    </source>
</evidence>
<organism evidence="3 4">
    <name type="scientific">Trichonephila clavata</name>
    <name type="common">Joro spider</name>
    <name type="synonym">Nephila clavata</name>
    <dbReference type="NCBI Taxonomy" id="2740835"/>
    <lineage>
        <taxon>Eukaryota</taxon>
        <taxon>Metazoa</taxon>
        <taxon>Ecdysozoa</taxon>
        <taxon>Arthropoda</taxon>
        <taxon>Chelicerata</taxon>
        <taxon>Arachnida</taxon>
        <taxon>Araneae</taxon>
        <taxon>Araneomorphae</taxon>
        <taxon>Entelegynae</taxon>
        <taxon>Araneoidea</taxon>
        <taxon>Nephilidae</taxon>
        <taxon>Trichonephila</taxon>
    </lineage>
</organism>
<dbReference type="PROSITE" id="PS50157">
    <property type="entry name" value="ZINC_FINGER_C2H2_2"/>
    <property type="match status" value="1"/>
</dbReference>
<keyword evidence="1" id="KW-0479">Metal-binding</keyword>
<dbReference type="EMBL" id="BMAO01001950">
    <property type="protein sequence ID" value="GFQ77091.1"/>
    <property type="molecule type" value="Genomic_DNA"/>
</dbReference>
<dbReference type="PROSITE" id="PS00028">
    <property type="entry name" value="ZINC_FINGER_C2H2_1"/>
    <property type="match status" value="1"/>
</dbReference>